<dbReference type="PANTHER" id="PTHR12993:SF11">
    <property type="entry name" value="N-ACETYLGLUCOSAMINYL-PHOSPHATIDYLINOSITOL DE-N-ACETYLASE"/>
    <property type="match status" value="1"/>
</dbReference>
<dbReference type="Proteomes" id="UP000325827">
    <property type="component" value="Unassembled WGS sequence"/>
</dbReference>
<protein>
    <recommendedName>
        <fullName evidence="4">PIG-L family deacetylase</fullName>
    </recommendedName>
</protein>
<dbReference type="GO" id="GO:0016137">
    <property type="term" value="P:glycoside metabolic process"/>
    <property type="evidence" value="ECO:0007669"/>
    <property type="project" value="UniProtKB-ARBA"/>
</dbReference>
<evidence type="ECO:0000313" key="2">
    <source>
        <dbReference type="EMBL" id="KAA9110203.1"/>
    </source>
</evidence>
<sequence length="281" mass="30790">MALTDDERSIETIAMFWAHYDDDLVFANPTLLRALAEGHRAHTFFFTGSDAGKGVSEYAEGRERGIRAAYDTMRGAAGPWSDETLVLANGLFLTVTRPDGDDRISLSFLRLPDGGLRGGGYAATGWHSLPKVLNGELSEIRTIDDRQSVTLDQLHSTVAELVALHKPTIVITNYPGFEDPDGDDHPDHQTVGRVVSAVVETGIIPADMVRYAIGYPSARRPANIDPELLDRKLTVFAAYGANDPVVTRPEARDYLGVRGFGEWLQREYLVPHSEIGARAEG</sequence>
<evidence type="ECO:0000256" key="1">
    <source>
        <dbReference type="ARBA" id="ARBA00022833"/>
    </source>
</evidence>
<proteinExistence type="predicted"/>
<dbReference type="SUPFAM" id="SSF102588">
    <property type="entry name" value="LmbE-like"/>
    <property type="match status" value="1"/>
</dbReference>
<dbReference type="PANTHER" id="PTHR12993">
    <property type="entry name" value="N-ACETYLGLUCOSAMINYL-PHOSPHATIDYLINOSITOL DE-N-ACETYLASE-RELATED"/>
    <property type="match status" value="1"/>
</dbReference>
<evidence type="ECO:0000313" key="3">
    <source>
        <dbReference type="Proteomes" id="UP000325827"/>
    </source>
</evidence>
<evidence type="ECO:0008006" key="4">
    <source>
        <dbReference type="Google" id="ProtNLM"/>
    </source>
</evidence>
<dbReference type="Pfam" id="PF02585">
    <property type="entry name" value="PIG-L"/>
    <property type="match status" value="1"/>
</dbReference>
<dbReference type="RefSeq" id="WP_150447007.1">
    <property type="nucleotide sequence ID" value="NZ_VYSA01000001.1"/>
</dbReference>
<gene>
    <name evidence="2" type="ORF">F6B43_00390</name>
</gene>
<dbReference type="InterPro" id="IPR024078">
    <property type="entry name" value="LmbE-like_dom_sf"/>
</dbReference>
<name>A0A5J5J5Y5_9MICO</name>
<dbReference type="AlphaFoldDB" id="A0A5J5J5Y5"/>
<dbReference type="Gene3D" id="3.40.50.10320">
    <property type="entry name" value="LmbE-like"/>
    <property type="match status" value="1"/>
</dbReference>
<dbReference type="InterPro" id="IPR003737">
    <property type="entry name" value="GlcNAc_PI_deacetylase-related"/>
</dbReference>
<organism evidence="2 3">
    <name type="scientific">Microbacterium rhizomatis</name>
    <dbReference type="NCBI Taxonomy" id="1631477"/>
    <lineage>
        <taxon>Bacteria</taxon>
        <taxon>Bacillati</taxon>
        <taxon>Actinomycetota</taxon>
        <taxon>Actinomycetes</taxon>
        <taxon>Micrococcales</taxon>
        <taxon>Microbacteriaceae</taxon>
        <taxon>Microbacterium</taxon>
    </lineage>
</organism>
<comment type="caution">
    <text evidence="2">The sequence shown here is derived from an EMBL/GenBank/DDBJ whole genome shotgun (WGS) entry which is preliminary data.</text>
</comment>
<dbReference type="OrthoDB" id="6064917at2"/>
<keyword evidence="3" id="KW-1185">Reference proteome</keyword>
<dbReference type="GO" id="GO:0016811">
    <property type="term" value="F:hydrolase activity, acting on carbon-nitrogen (but not peptide) bonds, in linear amides"/>
    <property type="evidence" value="ECO:0007669"/>
    <property type="project" value="TreeGrafter"/>
</dbReference>
<dbReference type="EMBL" id="VYSA01000001">
    <property type="protein sequence ID" value="KAA9110203.1"/>
    <property type="molecule type" value="Genomic_DNA"/>
</dbReference>
<accession>A0A5J5J5Y5</accession>
<keyword evidence="1" id="KW-0862">Zinc</keyword>
<reference evidence="3" key="1">
    <citation type="submission" date="2019-09" db="EMBL/GenBank/DDBJ databases">
        <title>Mumia zhuanghuii sp. nov. isolated from the intestinal contents of plateau pika (Ochotona curzoniae) in the Qinghai-Tibet plateau of China.</title>
        <authorList>
            <person name="Tian Z."/>
        </authorList>
    </citation>
    <scope>NUCLEOTIDE SEQUENCE [LARGE SCALE GENOMIC DNA]</scope>
    <source>
        <strain evidence="3">JCM 30598</strain>
    </source>
</reference>